<proteinExistence type="inferred from homology"/>
<dbReference type="STRING" id="63057.A0A2P5EII8"/>
<feature type="compositionally biased region" description="Polar residues" evidence="5">
    <location>
        <begin position="294"/>
        <end position="304"/>
    </location>
</feature>
<keyword evidence="3" id="KW-0677">Repeat</keyword>
<feature type="compositionally biased region" description="Basic residues" evidence="5">
    <location>
        <begin position="596"/>
        <end position="605"/>
    </location>
</feature>
<dbReference type="InParanoid" id="A0A2P5EII8"/>
<name>A0A2P5EII8_TREOI</name>
<evidence type="ECO:0000313" key="8">
    <source>
        <dbReference type="Proteomes" id="UP000237000"/>
    </source>
</evidence>
<organism evidence="7 8">
    <name type="scientific">Trema orientale</name>
    <name type="common">Charcoal tree</name>
    <name type="synonym">Celtis orientalis</name>
    <dbReference type="NCBI Taxonomy" id="63057"/>
    <lineage>
        <taxon>Eukaryota</taxon>
        <taxon>Viridiplantae</taxon>
        <taxon>Streptophyta</taxon>
        <taxon>Embryophyta</taxon>
        <taxon>Tracheophyta</taxon>
        <taxon>Spermatophyta</taxon>
        <taxon>Magnoliopsida</taxon>
        <taxon>eudicotyledons</taxon>
        <taxon>Gunneridae</taxon>
        <taxon>Pentapetalae</taxon>
        <taxon>rosids</taxon>
        <taxon>fabids</taxon>
        <taxon>Rosales</taxon>
        <taxon>Cannabaceae</taxon>
        <taxon>Trema</taxon>
    </lineage>
</organism>
<feature type="region of interest" description="Disordered" evidence="5">
    <location>
        <begin position="49"/>
        <end position="73"/>
    </location>
</feature>
<gene>
    <name evidence="7" type="ORF">TorRG33x02_187780</name>
</gene>
<dbReference type="SMART" id="SM00320">
    <property type="entry name" value="WD40"/>
    <property type="match status" value="5"/>
</dbReference>
<feature type="repeat" description="WD" evidence="4">
    <location>
        <begin position="952"/>
        <end position="994"/>
    </location>
</feature>
<dbReference type="InterPro" id="IPR051972">
    <property type="entry name" value="Glutamate-rich_WD_repeat"/>
</dbReference>
<dbReference type="PROSITE" id="PS50294">
    <property type="entry name" value="WD_REPEATS_REGION"/>
    <property type="match status" value="2"/>
</dbReference>
<feature type="domain" description="Histone-binding protein RBBP4-like N-terminal" evidence="6">
    <location>
        <begin position="701"/>
        <end position="767"/>
    </location>
</feature>
<comment type="caution">
    <text evidence="7">The sequence shown here is derived from an EMBL/GenBank/DDBJ whole genome shotgun (WGS) entry which is preliminary data.</text>
</comment>
<dbReference type="SUPFAM" id="SSF50978">
    <property type="entry name" value="WD40 repeat-like"/>
    <property type="match status" value="1"/>
</dbReference>
<sequence>MAEPPSTSFPPPPLPPKESVTRRYKLVWRLLLISNLALGAYIFARPRKKDTSTVKDSKASEKAIKDSKAEEKMKVDEEIPSAIEMTQIYETTTLPPPAMEPVNVREPIPEDQQRELFKWMLEEKRKIKPKDPEENKRIDEDKAILKQFIPSVHLYSPLTTLRDNLIVVIQDAEGNEISHAGVETKLIVEKGLWDDIFLLEGGGQVHLKLQFVLNEDERNRIRMMRESAMKKKHGELLDCRTSTVEVATNDSSKVASSLYHMISDKNEEASSAIALSQKDELNRNKISHKESNDQVEAQSLSADTPTRAVYSKESPNEKVEAQLLSANKPIRAFYSKESSSSIKSSESSFSSGKRSSLEKIPRSVKKMISAFETNVSQDMTPQIKPSSPEKLQANKVGLDLEEAKAANKKIAQGTAKFEELNTTKVRAKKINISQNSKFKLVQRELDTKDEKSDENILRTLTIETSSAADRVLDHHSHLSYNDSDKQHCGGISVVEESQSEVSAEHSQSFTILGASTNDLRSVDDYEDMDETFDGSGAWIFPDQLRRFCVTTGGKKLMDFVGGYSIKPEVRAKKMNFSTPEKPKEDGGTESEMDKSKKTHKVKNSKPKSEEVESSTGPVGQAIKVAIMVGFGILVLFTRQRNRSSAVKFLEYPELKMVRSIKNPKKAKRKNKGKGDGSSSSSVPSMPAKVWQPGVDKLEEGEELQCDPSAYNSLHAFHIGWPCLSFDIVRDTLGLVRTEFPHTAYLVAGTQAEKAAWNSIGIFKISNISGKRRELVPTKSTTDGSDMDSDDSDSESESEDEGPGGSGAPILQAILHSPLFTDFYLLSIIAFSQLSFIWILLRKVAHEGCVNRIRAMTQSPHICASWADTGHVQIWDVSSHLNALAESESDLNQGAASVFNQAPLFKFGHKDEGFAIDWSPLVPGRLLTGDCKNYIHFWEPTSDASWKVDTTPFIGHTASVEDLQWSPTEHDIFASCSVDGTIAIWDVRTGKKPVDSFKAHDADVNVISWNRLASCMLASGSDDGTFSIHDLRSLKNKERDTVVAHFAYHKHPITSIEWSPHEASTLAVSSADNQLTIWDLSLERDEEEEAEFRAKTKEEVNAPQDLPPQLLFVHQGQKDIKELHWNSQIPGMIISTAGDGFNILMPSNIQNTLPSDAA</sequence>
<dbReference type="OrthoDB" id="2161379at2759"/>
<dbReference type="PANTHER" id="PTHR45903">
    <property type="entry name" value="GLUTAMATE-RICH WD REPEAT-CONTAINING PROTEIN 1"/>
    <property type="match status" value="1"/>
</dbReference>
<comment type="similarity">
    <text evidence="1">Belongs to the WD repeat RBAP46/RBAP48/MSI1 family.</text>
</comment>
<keyword evidence="8" id="KW-1185">Reference proteome</keyword>
<feature type="region of interest" description="Disordered" evidence="5">
    <location>
        <begin position="573"/>
        <end position="616"/>
    </location>
</feature>
<dbReference type="Pfam" id="PF00400">
    <property type="entry name" value="WD40"/>
    <property type="match status" value="3"/>
</dbReference>
<dbReference type="EMBL" id="JXTC01000148">
    <property type="protein sequence ID" value="PON85368.1"/>
    <property type="molecule type" value="Genomic_DNA"/>
</dbReference>
<feature type="region of interest" description="Disordered" evidence="5">
    <location>
        <begin position="287"/>
        <end position="316"/>
    </location>
</feature>
<feature type="region of interest" description="Disordered" evidence="5">
    <location>
        <begin position="773"/>
        <end position="806"/>
    </location>
</feature>
<evidence type="ECO:0000259" key="6">
    <source>
        <dbReference type="Pfam" id="PF12265"/>
    </source>
</evidence>
<accession>A0A2P5EII8</accession>
<evidence type="ECO:0000256" key="4">
    <source>
        <dbReference type="PROSITE-ProRule" id="PRU00221"/>
    </source>
</evidence>
<dbReference type="Proteomes" id="UP000237000">
    <property type="component" value="Unassembled WGS sequence"/>
</dbReference>
<dbReference type="GO" id="GO:0005730">
    <property type="term" value="C:nucleolus"/>
    <property type="evidence" value="ECO:0007669"/>
    <property type="project" value="TreeGrafter"/>
</dbReference>
<dbReference type="Gene3D" id="2.130.10.10">
    <property type="entry name" value="YVTN repeat-like/Quinoprotein amine dehydrogenase"/>
    <property type="match status" value="1"/>
</dbReference>
<evidence type="ECO:0000313" key="7">
    <source>
        <dbReference type="EMBL" id="PON85368.1"/>
    </source>
</evidence>
<feature type="compositionally biased region" description="Basic and acidic residues" evidence="5">
    <location>
        <begin position="580"/>
        <end position="595"/>
    </location>
</feature>
<dbReference type="PROSITE" id="PS50082">
    <property type="entry name" value="WD_REPEATS_2"/>
    <property type="match status" value="2"/>
</dbReference>
<feature type="compositionally biased region" description="Acidic residues" evidence="5">
    <location>
        <begin position="784"/>
        <end position="801"/>
    </location>
</feature>
<evidence type="ECO:0000256" key="2">
    <source>
        <dbReference type="ARBA" id="ARBA00022574"/>
    </source>
</evidence>
<evidence type="ECO:0000256" key="3">
    <source>
        <dbReference type="ARBA" id="ARBA00022737"/>
    </source>
</evidence>
<protein>
    <submittedName>
        <fullName evidence="7">WD repeat containing protein</fullName>
    </submittedName>
</protein>
<dbReference type="InterPro" id="IPR036322">
    <property type="entry name" value="WD40_repeat_dom_sf"/>
</dbReference>
<dbReference type="PANTHER" id="PTHR45903:SF1">
    <property type="entry name" value="GLUTAMATE-RICH WD REPEAT-CONTAINING PROTEIN 1"/>
    <property type="match status" value="1"/>
</dbReference>
<feature type="compositionally biased region" description="Basic residues" evidence="5">
    <location>
        <begin position="661"/>
        <end position="671"/>
    </location>
</feature>
<dbReference type="AlphaFoldDB" id="A0A2P5EII8"/>
<feature type="repeat" description="WD" evidence="4">
    <location>
        <begin position="1045"/>
        <end position="1087"/>
    </location>
</feature>
<dbReference type="Pfam" id="PF12265">
    <property type="entry name" value="CAF1C_H4-bd"/>
    <property type="match status" value="1"/>
</dbReference>
<dbReference type="InterPro" id="IPR001680">
    <property type="entry name" value="WD40_rpt"/>
</dbReference>
<reference evidence="8" key="1">
    <citation type="submission" date="2016-06" db="EMBL/GenBank/DDBJ databases">
        <title>Parallel loss of symbiosis genes in relatives of nitrogen-fixing non-legume Parasponia.</title>
        <authorList>
            <person name="Van Velzen R."/>
            <person name="Holmer R."/>
            <person name="Bu F."/>
            <person name="Rutten L."/>
            <person name="Van Zeijl A."/>
            <person name="Liu W."/>
            <person name="Santuari L."/>
            <person name="Cao Q."/>
            <person name="Sharma T."/>
            <person name="Shen D."/>
            <person name="Roswanjaya Y."/>
            <person name="Wardhani T."/>
            <person name="Kalhor M.S."/>
            <person name="Jansen J."/>
            <person name="Van den Hoogen J."/>
            <person name="Gungor B."/>
            <person name="Hartog M."/>
            <person name="Hontelez J."/>
            <person name="Verver J."/>
            <person name="Yang W.-C."/>
            <person name="Schijlen E."/>
            <person name="Repin R."/>
            <person name="Schilthuizen M."/>
            <person name="Schranz E."/>
            <person name="Heidstra R."/>
            <person name="Miyata K."/>
            <person name="Fedorova E."/>
            <person name="Kohlen W."/>
            <person name="Bisseling T."/>
            <person name="Smit S."/>
            <person name="Geurts R."/>
        </authorList>
    </citation>
    <scope>NUCLEOTIDE SEQUENCE [LARGE SCALE GENOMIC DNA]</scope>
    <source>
        <strain evidence="8">cv. RG33-2</strain>
    </source>
</reference>
<dbReference type="InterPro" id="IPR022052">
    <property type="entry name" value="Histone-bd_RBBP4-like_N"/>
</dbReference>
<evidence type="ECO:0000256" key="5">
    <source>
        <dbReference type="SAM" id="MobiDB-lite"/>
    </source>
</evidence>
<evidence type="ECO:0000256" key="1">
    <source>
        <dbReference type="ARBA" id="ARBA00009341"/>
    </source>
</evidence>
<feature type="region of interest" description="Disordered" evidence="5">
    <location>
        <begin position="660"/>
        <end position="688"/>
    </location>
</feature>
<dbReference type="InterPro" id="IPR015943">
    <property type="entry name" value="WD40/YVTN_repeat-like_dom_sf"/>
</dbReference>
<dbReference type="GO" id="GO:0042254">
    <property type="term" value="P:ribosome biogenesis"/>
    <property type="evidence" value="ECO:0007669"/>
    <property type="project" value="TreeGrafter"/>
</dbReference>
<keyword evidence="2 4" id="KW-0853">WD repeat</keyword>